<feature type="compositionally biased region" description="Pro residues" evidence="1">
    <location>
        <begin position="32"/>
        <end position="41"/>
    </location>
</feature>
<proteinExistence type="predicted"/>
<accession>A0AAV5STL7</accession>
<feature type="non-terminal residue" evidence="3">
    <location>
        <position position="1"/>
    </location>
</feature>
<feature type="transmembrane region" description="Helical" evidence="2">
    <location>
        <begin position="149"/>
        <end position="169"/>
    </location>
</feature>
<feature type="region of interest" description="Disordered" evidence="1">
    <location>
        <begin position="26"/>
        <end position="56"/>
    </location>
</feature>
<protein>
    <submittedName>
        <fullName evidence="3">Uncharacterized protein</fullName>
    </submittedName>
</protein>
<feature type="compositionally biased region" description="Low complexity" evidence="1">
    <location>
        <begin position="42"/>
        <end position="54"/>
    </location>
</feature>
<evidence type="ECO:0000313" key="3">
    <source>
        <dbReference type="EMBL" id="GMS84719.1"/>
    </source>
</evidence>
<organism evidence="3 4">
    <name type="scientific">Pristionchus entomophagus</name>
    <dbReference type="NCBI Taxonomy" id="358040"/>
    <lineage>
        <taxon>Eukaryota</taxon>
        <taxon>Metazoa</taxon>
        <taxon>Ecdysozoa</taxon>
        <taxon>Nematoda</taxon>
        <taxon>Chromadorea</taxon>
        <taxon>Rhabditida</taxon>
        <taxon>Rhabditina</taxon>
        <taxon>Diplogasteromorpha</taxon>
        <taxon>Diplogasteroidea</taxon>
        <taxon>Neodiplogasteridae</taxon>
        <taxon>Pristionchus</taxon>
    </lineage>
</organism>
<keyword evidence="2" id="KW-1133">Transmembrane helix</keyword>
<keyword evidence="4" id="KW-1185">Reference proteome</keyword>
<feature type="transmembrane region" description="Helical" evidence="2">
    <location>
        <begin position="95"/>
        <end position="115"/>
    </location>
</feature>
<feature type="transmembrane region" description="Helical" evidence="2">
    <location>
        <begin position="235"/>
        <end position="259"/>
    </location>
</feature>
<gene>
    <name evidence="3" type="ORF">PENTCL1PPCAC_6894</name>
</gene>
<name>A0AAV5STL7_9BILA</name>
<evidence type="ECO:0000313" key="4">
    <source>
        <dbReference type="Proteomes" id="UP001432027"/>
    </source>
</evidence>
<reference evidence="3" key="1">
    <citation type="submission" date="2023-10" db="EMBL/GenBank/DDBJ databases">
        <title>Genome assembly of Pristionchus species.</title>
        <authorList>
            <person name="Yoshida K."/>
            <person name="Sommer R.J."/>
        </authorList>
    </citation>
    <scope>NUCLEOTIDE SEQUENCE</scope>
    <source>
        <strain evidence="3">RS0144</strain>
    </source>
</reference>
<dbReference type="EMBL" id="BTSX01000002">
    <property type="protein sequence ID" value="GMS84719.1"/>
    <property type="molecule type" value="Genomic_DNA"/>
</dbReference>
<dbReference type="Proteomes" id="UP001432027">
    <property type="component" value="Unassembled WGS sequence"/>
</dbReference>
<dbReference type="GO" id="GO:0016020">
    <property type="term" value="C:membrane"/>
    <property type="evidence" value="ECO:0007669"/>
    <property type="project" value="UniProtKB-SubCell"/>
</dbReference>
<keyword evidence="2" id="KW-0812">Transmembrane</keyword>
<comment type="caution">
    <text evidence="3">The sequence shown here is derived from an EMBL/GenBank/DDBJ whole genome shotgun (WGS) entry which is preliminary data.</text>
</comment>
<feature type="transmembrane region" description="Helical" evidence="2">
    <location>
        <begin position="121"/>
        <end position="142"/>
    </location>
</feature>
<sequence length="304" mass="33171">LISTLLNLPTLLTMLSVFALTSMDRMDRSHPSRPPIQPRPVPMSSKSSSSHYSSGLTDDHPLISIPKPSLTINVASSLPTGDGEARGWPCAPCGILLGLIHFTLGFTLLLFDILTNTISHTAFGVTASLTFIICSLLCFIAVRRVDRCAQVVLMCFSTFSLVACISIFLESSVQLNARCTPTSHRIQRNTSETEFVQAEEWNEQESGLPPTPFSRPPSPSSLSSLSSLCDDETHAVLSALIAIALTEMIICLITLIVCFRSLHSAYAVGQPSSPYSTLIVGDLNRLKREAPKLEHRYQRARSVI</sequence>
<evidence type="ECO:0000256" key="2">
    <source>
        <dbReference type="SAM" id="Phobius"/>
    </source>
</evidence>
<keyword evidence="2" id="KW-0472">Membrane</keyword>
<dbReference type="AlphaFoldDB" id="A0AAV5STL7"/>
<evidence type="ECO:0000256" key="1">
    <source>
        <dbReference type="SAM" id="MobiDB-lite"/>
    </source>
</evidence>
<feature type="transmembrane region" description="Helical" evidence="2">
    <location>
        <begin position="6"/>
        <end position="23"/>
    </location>
</feature>